<dbReference type="InterPro" id="IPR046453">
    <property type="entry name" value="GpA_ATPase"/>
</dbReference>
<keyword evidence="4" id="KW-1185">Reference proteome</keyword>
<dbReference type="AlphaFoldDB" id="A0A1H8HKZ5"/>
<protein>
    <submittedName>
        <fullName evidence="3">Phage terminase, large subunit GpA</fullName>
    </submittedName>
</protein>
<dbReference type="PANTHER" id="PTHR34413">
    <property type="entry name" value="PROPHAGE TAIL FIBER ASSEMBLY PROTEIN HOMOLOG TFAE-RELATED-RELATED"/>
    <property type="match status" value="1"/>
</dbReference>
<organism evidence="3 4">
    <name type="scientific">Loktanella fryxellensis</name>
    <dbReference type="NCBI Taxonomy" id="245187"/>
    <lineage>
        <taxon>Bacteria</taxon>
        <taxon>Pseudomonadati</taxon>
        <taxon>Pseudomonadota</taxon>
        <taxon>Alphaproteobacteria</taxon>
        <taxon>Rhodobacterales</taxon>
        <taxon>Roseobacteraceae</taxon>
        <taxon>Loktanella</taxon>
    </lineage>
</organism>
<proteinExistence type="inferred from homology"/>
<dbReference type="EMBL" id="FOCI01000021">
    <property type="protein sequence ID" value="SEN56756.1"/>
    <property type="molecule type" value="Genomic_DNA"/>
</dbReference>
<dbReference type="InterPro" id="IPR051220">
    <property type="entry name" value="TFA_Chaperone"/>
</dbReference>
<dbReference type="InterPro" id="IPR027417">
    <property type="entry name" value="P-loop_NTPase"/>
</dbReference>
<dbReference type="GO" id="GO:0005524">
    <property type="term" value="F:ATP binding"/>
    <property type="evidence" value="ECO:0007669"/>
    <property type="project" value="InterPro"/>
</dbReference>
<gene>
    <name evidence="3" type="ORF">SAMN04488003_12140</name>
</gene>
<sequence>MPTLDQITRQALRALIPPPRLRLSDWIEREIVLPDGVSALPGPVRLWPFQREIADAIGDAEIERVTLVKPVRVGFTTLLTSALASFVANEPAPILCLLPAEADCRDYMVSDIEPIFGASPALAAALSDEQDESGRNTLLSRRFPGGSLKVVAAKAPRNLRRHNVRVLFMDEADGMEATAEGSPILLAERRTMSFPDRKIVLGSTPVHEETSHVLRAYAQSDARIYEVPCPDCGAMSELMWPDIIWDEGAPETARWRCPHCAAEVSERHKTDMVAAGQWRATRPEVQGHAGFRMNALISLHTNAAWGKLAVEFVQAKDDPTMLQTFVNTILGQGWRSAGDELAEDELMGRAEPFGLAVIPAEVLALTVGVDVQHDRLEVTYLGWTESGVTLVLGHRVIWGQYDAEETWVELDGLIGSRFPHALGGKIGVDACAIDAGDGVSMHHVTAFATPRTRRKVMAIKGAPGNRPMIERAGSTTKTGARLWIIGVDTVKLQLFGRLAQAGSFRFSADLPPVWFEQLASERSVVRYTRGQPTRSFVRIPGRRAEALDCVVYAFAARALVNLDYDQRRADLSTEAAPAPKPAPVLASSWMQW</sequence>
<dbReference type="Pfam" id="PF20454">
    <property type="entry name" value="GpA_nuclease"/>
    <property type="match status" value="1"/>
</dbReference>
<feature type="domain" description="Phage terminase large subunit GpA ATPase" evidence="1">
    <location>
        <begin position="38"/>
        <end position="278"/>
    </location>
</feature>
<dbReference type="Proteomes" id="UP000199585">
    <property type="component" value="Unassembled WGS sequence"/>
</dbReference>
<dbReference type="PANTHER" id="PTHR34413:SF2">
    <property type="entry name" value="PROPHAGE TAIL FIBER ASSEMBLY PROTEIN HOMOLOG TFAE-RELATED"/>
    <property type="match status" value="1"/>
</dbReference>
<reference evidence="3 4" key="1">
    <citation type="submission" date="2016-10" db="EMBL/GenBank/DDBJ databases">
        <authorList>
            <person name="de Groot N.N."/>
        </authorList>
    </citation>
    <scope>NUCLEOTIDE SEQUENCE [LARGE SCALE GENOMIC DNA]</scope>
    <source>
        <strain evidence="3 4">DSM 16213</strain>
    </source>
</reference>
<feature type="domain" description="Terminase large subunit GpA endonuclease" evidence="2">
    <location>
        <begin position="288"/>
        <end position="563"/>
    </location>
</feature>
<evidence type="ECO:0000259" key="2">
    <source>
        <dbReference type="Pfam" id="PF20454"/>
    </source>
</evidence>
<dbReference type="RefSeq" id="WP_089904749.1">
    <property type="nucleotide sequence ID" value="NZ_FOCI01000021.1"/>
</dbReference>
<dbReference type="GO" id="GO:0004519">
    <property type="term" value="F:endonuclease activity"/>
    <property type="evidence" value="ECO:0007669"/>
    <property type="project" value="InterPro"/>
</dbReference>
<dbReference type="InterPro" id="IPR046454">
    <property type="entry name" value="GpA_endonuclease"/>
</dbReference>
<dbReference type="HAMAP" id="MF_04144">
    <property type="entry name" value="TERL_LAMBDA"/>
    <property type="match status" value="1"/>
</dbReference>
<dbReference type="Pfam" id="PF05876">
    <property type="entry name" value="GpA_ATPase"/>
    <property type="match status" value="1"/>
</dbReference>
<dbReference type="OrthoDB" id="5181253at2"/>
<accession>A0A1H8HKZ5</accession>
<dbReference type="STRING" id="245187.SAMN04488003_12140"/>
<name>A0A1H8HKZ5_9RHOB</name>
<evidence type="ECO:0000313" key="3">
    <source>
        <dbReference type="EMBL" id="SEN56756.1"/>
    </source>
</evidence>
<dbReference type="InterPro" id="IPR008866">
    <property type="entry name" value="Phage_lambda_GpA-like"/>
</dbReference>
<dbReference type="GO" id="GO:0016887">
    <property type="term" value="F:ATP hydrolysis activity"/>
    <property type="evidence" value="ECO:0007669"/>
    <property type="project" value="InterPro"/>
</dbReference>
<evidence type="ECO:0000313" key="4">
    <source>
        <dbReference type="Proteomes" id="UP000199585"/>
    </source>
</evidence>
<evidence type="ECO:0000259" key="1">
    <source>
        <dbReference type="Pfam" id="PF05876"/>
    </source>
</evidence>
<dbReference type="Gene3D" id="3.40.50.300">
    <property type="entry name" value="P-loop containing nucleotide triphosphate hydrolases"/>
    <property type="match status" value="1"/>
</dbReference>